<dbReference type="Gene3D" id="3.55.40.20">
    <property type="entry name" value="Iron/manganese superoxide dismutase, C-terminal domain"/>
    <property type="match status" value="1"/>
</dbReference>
<dbReference type="PROSITE" id="PS00088">
    <property type="entry name" value="SOD_MN"/>
    <property type="match status" value="1"/>
</dbReference>
<proteinExistence type="inferred from homology"/>
<comment type="caution">
    <text evidence="6">The sequence shown here is derived from an EMBL/GenBank/DDBJ whole genome shotgun (WGS) entry which is preliminary data.</text>
</comment>
<dbReference type="SUPFAM" id="SSF54719">
    <property type="entry name" value="Fe,Mn superoxide dismutase (SOD), C-terminal domain"/>
    <property type="match status" value="1"/>
</dbReference>
<accession>A0A644SVZ0</accession>
<dbReference type="GO" id="GO:0046872">
    <property type="term" value="F:metal ion binding"/>
    <property type="evidence" value="ECO:0007669"/>
    <property type="project" value="UniProtKB-KW"/>
</dbReference>
<sequence length="53" mass="6689">MEQEAKWRPIFTIDVWEHAYYLKYKKLRPDYIEGFFQVIDWKEVARRYETSIT</sequence>
<evidence type="ECO:0000256" key="2">
    <source>
        <dbReference type="ARBA" id="ARBA00012682"/>
    </source>
</evidence>
<dbReference type="EMBL" id="VSSQ01000007">
    <property type="protein sequence ID" value="MPL58437.1"/>
    <property type="molecule type" value="Genomic_DNA"/>
</dbReference>
<dbReference type="PANTHER" id="PTHR11404:SF6">
    <property type="entry name" value="SUPEROXIDE DISMUTASE [MN], MITOCHONDRIAL"/>
    <property type="match status" value="1"/>
</dbReference>
<name>A0A644SVZ0_9ZZZZ</name>
<evidence type="ECO:0000259" key="5">
    <source>
        <dbReference type="Pfam" id="PF02777"/>
    </source>
</evidence>
<evidence type="ECO:0000256" key="3">
    <source>
        <dbReference type="ARBA" id="ARBA00022723"/>
    </source>
</evidence>
<evidence type="ECO:0000256" key="1">
    <source>
        <dbReference type="ARBA" id="ARBA00008714"/>
    </source>
</evidence>
<keyword evidence="4 6" id="KW-0560">Oxidoreductase</keyword>
<reference evidence="6" key="1">
    <citation type="submission" date="2019-08" db="EMBL/GenBank/DDBJ databases">
        <authorList>
            <person name="Kucharzyk K."/>
            <person name="Murdoch R.W."/>
            <person name="Higgins S."/>
            <person name="Loffler F."/>
        </authorList>
    </citation>
    <scope>NUCLEOTIDE SEQUENCE</scope>
</reference>
<organism evidence="6">
    <name type="scientific">bioreactor metagenome</name>
    <dbReference type="NCBI Taxonomy" id="1076179"/>
    <lineage>
        <taxon>unclassified sequences</taxon>
        <taxon>metagenomes</taxon>
        <taxon>ecological metagenomes</taxon>
    </lineage>
</organism>
<dbReference type="InterPro" id="IPR019832">
    <property type="entry name" value="Mn/Fe_SOD_C"/>
</dbReference>
<dbReference type="GO" id="GO:0004784">
    <property type="term" value="F:superoxide dismutase activity"/>
    <property type="evidence" value="ECO:0007669"/>
    <property type="project" value="UniProtKB-EC"/>
</dbReference>
<feature type="domain" description="Manganese/iron superoxide dismutase C-terminal" evidence="5">
    <location>
        <begin position="6"/>
        <end position="47"/>
    </location>
</feature>
<dbReference type="EC" id="1.15.1.1" evidence="2"/>
<dbReference type="PANTHER" id="PTHR11404">
    <property type="entry name" value="SUPEROXIDE DISMUTASE 2"/>
    <property type="match status" value="1"/>
</dbReference>
<protein>
    <recommendedName>
        <fullName evidence="2">superoxide dismutase</fullName>
        <ecNumber evidence="2">1.15.1.1</ecNumber>
    </recommendedName>
</protein>
<evidence type="ECO:0000313" key="6">
    <source>
        <dbReference type="EMBL" id="MPL58437.1"/>
    </source>
</evidence>
<dbReference type="InterPro" id="IPR019833">
    <property type="entry name" value="Mn/Fe_SOD_BS"/>
</dbReference>
<dbReference type="AlphaFoldDB" id="A0A644SVZ0"/>
<keyword evidence="3" id="KW-0479">Metal-binding</keyword>
<comment type="similarity">
    <text evidence="1">Belongs to the iron/manganese superoxide dismutase family.</text>
</comment>
<dbReference type="InterPro" id="IPR036314">
    <property type="entry name" value="SOD_C_sf"/>
</dbReference>
<dbReference type="Pfam" id="PF02777">
    <property type="entry name" value="Sod_Fe_C"/>
    <property type="match status" value="1"/>
</dbReference>
<gene>
    <name evidence="6" type="primary">sodB_1</name>
    <name evidence="6" type="ORF">SDC9_03970</name>
</gene>
<evidence type="ECO:0000256" key="4">
    <source>
        <dbReference type="ARBA" id="ARBA00023002"/>
    </source>
</evidence>
<dbReference type="InterPro" id="IPR050265">
    <property type="entry name" value="Fe/Mn_Superoxide_Dismutase"/>
</dbReference>